<feature type="domain" description="Ig-like" evidence="1">
    <location>
        <begin position="217"/>
        <end position="293"/>
    </location>
</feature>
<dbReference type="InterPro" id="IPR029069">
    <property type="entry name" value="HotDog_dom_sf"/>
</dbReference>
<dbReference type="GO" id="GO:0006633">
    <property type="term" value="P:fatty acid biosynthetic process"/>
    <property type="evidence" value="ECO:0007669"/>
    <property type="project" value="InterPro"/>
</dbReference>
<evidence type="ECO:0000313" key="2">
    <source>
        <dbReference type="EMBL" id="SMQ80057.1"/>
    </source>
</evidence>
<name>A0A1Y6FWA7_9GAMM</name>
<keyword evidence="3" id="KW-1185">Reference proteome</keyword>
<dbReference type="InterPro" id="IPR003965">
    <property type="entry name" value="Fatty_acid_synthase"/>
</dbReference>
<dbReference type="PANTHER" id="PTHR43841">
    <property type="entry name" value="3-HYDROXYACYL-THIOESTER DEHYDRATASE HTDX-RELATED"/>
    <property type="match status" value="1"/>
</dbReference>
<dbReference type="PRINTS" id="PR01483">
    <property type="entry name" value="FASYNTHASE"/>
</dbReference>
<dbReference type="EMBL" id="FXWH01000002">
    <property type="protein sequence ID" value="SMQ80057.1"/>
    <property type="molecule type" value="Genomic_DNA"/>
</dbReference>
<proteinExistence type="predicted"/>
<dbReference type="RefSeq" id="WP_086435103.1">
    <property type="nucleotide sequence ID" value="NZ_FXWH01000002.1"/>
</dbReference>
<accession>A0A1Y6FWA7</accession>
<reference evidence="3" key="1">
    <citation type="submission" date="2017-04" db="EMBL/GenBank/DDBJ databases">
        <authorList>
            <person name="Varghese N."/>
            <person name="Submissions S."/>
        </authorList>
    </citation>
    <scope>NUCLEOTIDE SEQUENCE [LARGE SCALE GENOMIC DNA]</scope>
</reference>
<dbReference type="SUPFAM" id="SSF54637">
    <property type="entry name" value="Thioesterase/thiol ester dehydrase-isomerase"/>
    <property type="match status" value="1"/>
</dbReference>
<dbReference type="Proteomes" id="UP000194450">
    <property type="component" value="Unassembled WGS sequence"/>
</dbReference>
<protein>
    <submittedName>
        <fullName evidence="2">MaoC like domain-containing protein</fullName>
    </submittedName>
</protein>
<dbReference type="PROSITE" id="PS50835">
    <property type="entry name" value="IG_LIKE"/>
    <property type="match status" value="1"/>
</dbReference>
<dbReference type="PANTHER" id="PTHR43841:SF3">
    <property type="entry name" value="(3R)-HYDROXYACYL-ACP DEHYDRATASE SUBUNIT HADB"/>
    <property type="match status" value="1"/>
</dbReference>
<organism evidence="2 3">
    <name type="scientific">Pseudidiomarina planktonica</name>
    <dbReference type="NCBI Taxonomy" id="1323738"/>
    <lineage>
        <taxon>Bacteria</taxon>
        <taxon>Pseudomonadati</taxon>
        <taxon>Pseudomonadota</taxon>
        <taxon>Gammaproteobacteria</taxon>
        <taxon>Alteromonadales</taxon>
        <taxon>Idiomarinaceae</taxon>
        <taxon>Pseudidiomarina</taxon>
    </lineage>
</organism>
<dbReference type="InterPro" id="IPR002539">
    <property type="entry name" value="MaoC-like_dom"/>
</dbReference>
<dbReference type="Gene3D" id="3.10.129.10">
    <property type="entry name" value="Hotdog Thioesterase"/>
    <property type="match status" value="1"/>
</dbReference>
<evidence type="ECO:0000259" key="1">
    <source>
        <dbReference type="PROSITE" id="PS50835"/>
    </source>
</evidence>
<evidence type="ECO:0000313" key="3">
    <source>
        <dbReference type="Proteomes" id="UP000194450"/>
    </source>
</evidence>
<dbReference type="GO" id="GO:0004312">
    <property type="term" value="F:fatty acid synthase activity"/>
    <property type="evidence" value="ECO:0007669"/>
    <property type="project" value="InterPro"/>
</dbReference>
<gene>
    <name evidence="2" type="ORF">SAMN06297229_1970</name>
</gene>
<sequence length="293" mass="32967">MTNANNIGTASSKALAPLPGMLARSVLTLRRSGEPAIRQLRATYQLPALDADHLEAYCHAFGGFVSEIPLTYLYLSAQRAHLSLMLTPEFPWPVPGMVHVSNSVSQLLPIDLNKGFTLVTKIKLPQAGGRRLRPAYCVEFMQDGDCVAVCDSIYQVMQPQPAGTARSKAHAPDENWQNLTSWQLPTYLGREYARLSGDYNPIHIHPWLSRWFGFRQPIIHGMYMSARAHAELEHSLGCPLQRIDVNFKRPVTLPAQVSLWHRDAEEDDVDGEGRYQVRRSSDMHIMLEGSYRC</sequence>
<dbReference type="GO" id="GO:0005835">
    <property type="term" value="C:fatty acid synthase complex"/>
    <property type="evidence" value="ECO:0007669"/>
    <property type="project" value="InterPro"/>
</dbReference>
<dbReference type="OrthoDB" id="9774179at2"/>
<dbReference type="Pfam" id="PF01575">
    <property type="entry name" value="MaoC_dehydratas"/>
    <property type="match status" value="1"/>
</dbReference>
<dbReference type="AlphaFoldDB" id="A0A1Y6FWA7"/>
<dbReference type="InterPro" id="IPR007110">
    <property type="entry name" value="Ig-like_dom"/>
</dbReference>